<proteinExistence type="inferred from homology"/>
<name>A0A1H7IL70_9SPHI</name>
<dbReference type="Proteomes" id="UP000198916">
    <property type="component" value="Unassembled WGS sequence"/>
</dbReference>
<evidence type="ECO:0000256" key="2">
    <source>
        <dbReference type="ARBA" id="ARBA00022676"/>
    </source>
</evidence>
<feature type="transmembrane region" description="Helical" evidence="4">
    <location>
        <begin position="272"/>
        <end position="294"/>
    </location>
</feature>
<dbReference type="InterPro" id="IPR029044">
    <property type="entry name" value="Nucleotide-diphossugar_trans"/>
</dbReference>
<sequence length="358" mass="41087">MVAVVPSAMEKKAQTMKQYPRVAVVILNWNGRFFLEKFLPAVYNSNYPNVEFVVGDNASSDDSIQFVTTHFPTVRIVRNTSNLGFAGGYNEVLKAVDADYYVLLNSDVEVTPNWIAPVIELLENHPDMAAAQPKIRSYYQRDHFEHAGAAGGFIDHYGFPFCRGRMLHVIEKDNGQYDDACEVFWASGAAFFIKRHCWELSGGFDADFFAHMEEVDLCWRLKLAGYRIGYCPQSVVYHVGGGTLAASNPKKTYLNFRNSLFMMQKNLPFLQAVWVIFARMWIDFIALAHFLIAGKPKDAWAISRSHQRFFLDFFKTAKKRKRHNQKFGTKGIYHGSFIWAFYVHGKAYFSQLNPRNFL</sequence>
<dbReference type="PANTHER" id="PTHR43179">
    <property type="entry name" value="RHAMNOSYLTRANSFERASE WBBL"/>
    <property type="match status" value="1"/>
</dbReference>
<keyword evidence="4" id="KW-0812">Transmembrane</keyword>
<reference evidence="7" key="1">
    <citation type="submission" date="2016-10" db="EMBL/GenBank/DDBJ databases">
        <authorList>
            <person name="Varghese N."/>
            <person name="Submissions S."/>
        </authorList>
    </citation>
    <scope>NUCLEOTIDE SEQUENCE [LARGE SCALE GENOMIC DNA]</scope>
    <source>
        <strain evidence="7">Jip14</strain>
    </source>
</reference>
<accession>A0A1H7IL70</accession>
<comment type="similarity">
    <text evidence="1">Belongs to the glycosyltransferase 2 family.</text>
</comment>
<keyword evidence="2" id="KW-0328">Glycosyltransferase</keyword>
<gene>
    <name evidence="6" type="ORF">SAMN05421740_102228</name>
</gene>
<feature type="domain" description="Glycosyltransferase 2-like" evidence="5">
    <location>
        <begin position="24"/>
        <end position="144"/>
    </location>
</feature>
<evidence type="ECO:0000256" key="4">
    <source>
        <dbReference type="SAM" id="Phobius"/>
    </source>
</evidence>
<keyword evidence="4" id="KW-0472">Membrane</keyword>
<dbReference type="STRING" id="332977.SAMN05421740_102228"/>
<evidence type="ECO:0000313" key="6">
    <source>
        <dbReference type="EMBL" id="SEK61475.1"/>
    </source>
</evidence>
<evidence type="ECO:0000259" key="5">
    <source>
        <dbReference type="Pfam" id="PF00535"/>
    </source>
</evidence>
<evidence type="ECO:0000256" key="3">
    <source>
        <dbReference type="ARBA" id="ARBA00022679"/>
    </source>
</evidence>
<keyword evidence="7" id="KW-1185">Reference proteome</keyword>
<dbReference type="Gene3D" id="3.90.550.10">
    <property type="entry name" value="Spore Coat Polysaccharide Biosynthesis Protein SpsA, Chain A"/>
    <property type="match status" value="1"/>
</dbReference>
<keyword evidence="4" id="KW-1133">Transmembrane helix</keyword>
<protein>
    <recommendedName>
        <fullName evidence="5">Glycosyltransferase 2-like domain-containing protein</fullName>
    </recommendedName>
</protein>
<dbReference type="CDD" id="cd04186">
    <property type="entry name" value="GT_2_like_c"/>
    <property type="match status" value="1"/>
</dbReference>
<dbReference type="Pfam" id="PF00535">
    <property type="entry name" value="Glycos_transf_2"/>
    <property type="match status" value="1"/>
</dbReference>
<evidence type="ECO:0000256" key="1">
    <source>
        <dbReference type="ARBA" id="ARBA00006739"/>
    </source>
</evidence>
<evidence type="ECO:0000313" key="7">
    <source>
        <dbReference type="Proteomes" id="UP000198916"/>
    </source>
</evidence>
<keyword evidence="3" id="KW-0808">Transferase</keyword>
<organism evidence="6 7">
    <name type="scientific">Parapedobacter koreensis</name>
    <dbReference type="NCBI Taxonomy" id="332977"/>
    <lineage>
        <taxon>Bacteria</taxon>
        <taxon>Pseudomonadati</taxon>
        <taxon>Bacteroidota</taxon>
        <taxon>Sphingobacteriia</taxon>
        <taxon>Sphingobacteriales</taxon>
        <taxon>Sphingobacteriaceae</taxon>
        <taxon>Parapedobacter</taxon>
    </lineage>
</organism>
<dbReference type="PANTHER" id="PTHR43179:SF12">
    <property type="entry name" value="GALACTOFURANOSYLTRANSFERASE GLFT2"/>
    <property type="match status" value="1"/>
</dbReference>
<dbReference type="EMBL" id="FNZR01000002">
    <property type="protein sequence ID" value="SEK61475.1"/>
    <property type="molecule type" value="Genomic_DNA"/>
</dbReference>
<dbReference type="InterPro" id="IPR001173">
    <property type="entry name" value="Glyco_trans_2-like"/>
</dbReference>
<dbReference type="AlphaFoldDB" id="A0A1H7IL70"/>
<dbReference type="GO" id="GO:0016757">
    <property type="term" value="F:glycosyltransferase activity"/>
    <property type="evidence" value="ECO:0007669"/>
    <property type="project" value="UniProtKB-KW"/>
</dbReference>
<dbReference type="SUPFAM" id="SSF53448">
    <property type="entry name" value="Nucleotide-diphospho-sugar transferases"/>
    <property type="match status" value="1"/>
</dbReference>